<dbReference type="OrthoDB" id="9804454at2"/>
<name>A0A2U0SA21_9SPHN</name>
<dbReference type="Proteomes" id="UP000245890">
    <property type="component" value="Unassembled WGS sequence"/>
</dbReference>
<evidence type="ECO:0000259" key="4">
    <source>
        <dbReference type="Pfam" id="PF00724"/>
    </source>
</evidence>
<dbReference type="SUPFAM" id="SSF51395">
    <property type="entry name" value="FMN-linked oxidoreductases"/>
    <property type="match status" value="1"/>
</dbReference>
<dbReference type="AlphaFoldDB" id="A0A2U0SA21"/>
<protein>
    <submittedName>
        <fullName evidence="5">Alkene reductase</fullName>
    </submittedName>
</protein>
<dbReference type="EMBL" id="QENQ01000001">
    <property type="protein sequence ID" value="PVX28237.1"/>
    <property type="molecule type" value="Genomic_DNA"/>
</dbReference>
<dbReference type="Gene3D" id="3.20.20.70">
    <property type="entry name" value="Aldolase class I"/>
    <property type="match status" value="1"/>
</dbReference>
<evidence type="ECO:0000256" key="3">
    <source>
        <dbReference type="ARBA" id="ARBA00023002"/>
    </source>
</evidence>
<dbReference type="Pfam" id="PF00724">
    <property type="entry name" value="Oxidored_FMN"/>
    <property type="match status" value="1"/>
</dbReference>
<reference evidence="5 6" key="1">
    <citation type="submission" date="2018-05" db="EMBL/GenBank/DDBJ databases">
        <title>Description of Sphingomonas pokkalii sp nov, isolated from the rhizosphere of saline tolerant pokkali rice and its draft genome analysis.</title>
        <authorList>
            <person name="Menon R."/>
            <person name="Kumari S."/>
            <person name="Rameshkumar N."/>
        </authorList>
    </citation>
    <scope>NUCLEOTIDE SEQUENCE [LARGE SCALE GENOMIC DNA]</scope>
    <source>
        <strain evidence="5 6">L3B27</strain>
    </source>
</reference>
<dbReference type="GO" id="GO:0010181">
    <property type="term" value="F:FMN binding"/>
    <property type="evidence" value="ECO:0007669"/>
    <property type="project" value="InterPro"/>
</dbReference>
<gene>
    <name evidence="5" type="ORF">DD559_01860</name>
</gene>
<evidence type="ECO:0000256" key="2">
    <source>
        <dbReference type="ARBA" id="ARBA00005979"/>
    </source>
</evidence>
<evidence type="ECO:0000313" key="5">
    <source>
        <dbReference type="EMBL" id="PVX28237.1"/>
    </source>
</evidence>
<evidence type="ECO:0000313" key="6">
    <source>
        <dbReference type="Proteomes" id="UP000245890"/>
    </source>
</evidence>
<keyword evidence="6" id="KW-1185">Reference proteome</keyword>
<dbReference type="GO" id="GO:0005829">
    <property type="term" value="C:cytosol"/>
    <property type="evidence" value="ECO:0007669"/>
    <property type="project" value="UniProtKB-ARBA"/>
</dbReference>
<dbReference type="InterPro" id="IPR045247">
    <property type="entry name" value="Oye-like"/>
</dbReference>
<organism evidence="5 6">
    <name type="scientific">Sphingomonas pokkalii</name>
    <dbReference type="NCBI Taxonomy" id="2175090"/>
    <lineage>
        <taxon>Bacteria</taxon>
        <taxon>Pseudomonadati</taxon>
        <taxon>Pseudomonadota</taxon>
        <taxon>Alphaproteobacteria</taxon>
        <taxon>Sphingomonadales</taxon>
        <taxon>Sphingomonadaceae</taxon>
        <taxon>Sphingomonas</taxon>
    </lineage>
</organism>
<feature type="domain" description="NADH:flavin oxidoreductase/NADH oxidase N-terminal" evidence="4">
    <location>
        <begin position="3"/>
        <end position="342"/>
    </location>
</feature>
<accession>A0A2U0SA21</accession>
<keyword evidence="3" id="KW-0560">Oxidoreductase</keyword>
<dbReference type="PANTHER" id="PTHR22893">
    <property type="entry name" value="NADH OXIDOREDUCTASE-RELATED"/>
    <property type="match status" value="1"/>
</dbReference>
<comment type="caution">
    <text evidence="5">The sequence shown here is derived from an EMBL/GenBank/DDBJ whole genome shotgun (WGS) entry which is preliminary data.</text>
</comment>
<dbReference type="InterPro" id="IPR013785">
    <property type="entry name" value="Aldolase_TIM"/>
</dbReference>
<comment type="cofactor">
    <cofactor evidence="1">
        <name>FMN</name>
        <dbReference type="ChEBI" id="CHEBI:58210"/>
    </cofactor>
</comment>
<sequence length="371" mass="40405">MPSLFDPIQLGAIHAANRVWMSPLTRGRSTRGHVPTPIMADYYRQRASAGLIITEATGISQQGLGWAYAPGIWSEEQVEAWKPITAAVHEAGGRIVSQLWHMGRLVHSDFLGGEPPVSSSATTAPGEVRTYPAEDSGEIKRPYTQARPLRTDEIPGILADYERAAQNAIRAGFDGVQIHAANGYLIDQFLRDNANFREDEYGGSIENRIRLLREVSQRVVDTIGADRTGVRLSPNGEVQGVNDSNPAPLFEAAAAALDEIGVAFLEMREPRPGGSRGEPDQPPIHPVMRKVYRGVLALNSDYDAESAQAALDAGEADAIAFGRTFLANPDLPRRLRDRLPLNPQREELFYVGGAEGYTDYPTADEAALQPA</sequence>
<comment type="similarity">
    <text evidence="2">Belongs to the NADH:flavin oxidoreductase/NADH oxidase family.</text>
</comment>
<evidence type="ECO:0000256" key="1">
    <source>
        <dbReference type="ARBA" id="ARBA00001917"/>
    </source>
</evidence>
<dbReference type="RefSeq" id="WP_116467689.1">
    <property type="nucleotide sequence ID" value="NZ_QENQ01000001.1"/>
</dbReference>
<dbReference type="FunFam" id="3.20.20.70:FF:000059">
    <property type="entry name" value="N-ethylmaleimide reductase, FMN-linked"/>
    <property type="match status" value="1"/>
</dbReference>
<dbReference type="CDD" id="cd02933">
    <property type="entry name" value="OYE_like_FMN"/>
    <property type="match status" value="1"/>
</dbReference>
<dbReference type="PANTHER" id="PTHR22893:SF98">
    <property type="entry name" value="OXIDOREDUCTASE"/>
    <property type="match status" value="1"/>
</dbReference>
<proteinExistence type="inferred from homology"/>
<dbReference type="InterPro" id="IPR001155">
    <property type="entry name" value="OxRdtase_FMN_N"/>
</dbReference>
<dbReference type="GO" id="GO:0016628">
    <property type="term" value="F:oxidoreductase activity, acting on the CH-CH group of donors, NAD or NADP as acceptor"/>
    <property type="evidence" value="ECO:0007669"/>
    <property type="project" value="UniProtKB-ARBA"/>
</dbReference>